<dbReference type="PANTHER" id="PTHR33121:SF70">
    <property type="entry name" value="SIGNALING PROTEIN YKOW"/>
    <property type="match status" value="1"/>
</dbReference>
<keyword evidence="5" id="KW-1185">Reference proteome</keyword>
<dbReference type="Pfam" id="PF00072">
    <property type="entry name" value="Response_reg"/>
    <property type="match status" value="1"/>
</dbReference>
<accession>A0A2S6FH66</accession>
<organism evidence="4 5">
    <name type="scientific">Pseudomonas laurylsulfatiphila</name>
    <dbReference type="NCBI Taxonomy" id="2011015"/>
    <lineage>
        <taxon>Bacteria</taxon>
        <taxon>Pseudomonadati</taxon>
        <taxon>Pseudomonadota</taxon>
        <taxon>Gammaproteobacteria</taxon>
        <taxon>Pseudomonadales</taxon>
        <taxon>Pseudomonadaceae</taxon>
        <taxon>Pseudomonas</taxon>
    </lineage>
</organism>
<dbReference type="InterPro" id="IPR001633">
    <property type="entry name" value="EAL_dom"/>
</dbReference>
<dbReference type="InterPro" id="IPR035919">
    <property type="entry name" value="EAL_sf"/>
</dbReference>
<dbReference type="SUPFAM" id="SSF52172">
    <property type="entry name" value="CheY-like"/>
    <property type="match status" value="1"/>
</dbReference>
<dbReference type="PANTHER" id="PTHR33121">
    <property type="entry name" value="CYCLIC DI-GMP PHOSPHODIESTERASE PDEF"/>
    <property type="match status" value="1"/>
</dbReference>
<dbReference type="InterPro" id="IPR001789">
    <property type="entry name" value="Sig_transdc_resp-reg_receiver"/>
</dbReference>
<reference evidence="5" key="1">
    <citation type="submission" date="2017-06" db="EMBL/GenBank/DDBJ databases">
        <authorList>
            <person name="Furmanczyk E.M."/>
        </authorList>
    </citation>
    <scope>NUCLEOTIDE SEQUENCE [LARGE SCALE GENOMIC DNA]</scope>
    <source>
        <strain evidence="5">AP3_16</strain>
    </source>
</reference>
<gene>
    <name evidence="4" type="ORF">CD175_24385</name>
</gene>
<keyword evidence="1" id="KW-0597">Phosphoprotein</keyword>
<dbReference type="Proteomes" id="UP000238541">
    <property type="component" value="Unassembled WGS sequence"/>
</dbReference>
<feature type="modified residue" description="4-aspartylphosphate" evidence="1">
    <location>
        <position position="56"/>
    </location>
</feature>
<dbReference type="CDD" id="cd01948">
    <property type="entry name" value="EAL"/>
    <property type="match status" value="1"/>
</dbReference>
<dbReference type="GO" id="GO:0000160">
    <property type="term" value="P:phosphorelay signal transduction system"/>
    <property type="evidence" value="ECO:0007669"/>
    <property type="project" value="InterPro"/>
</dbReference>
<evidence type="ECO:0000313" key="4">
    <source>
        <dbReference type="EMBL" id="PPK36740.1"/>
    </source>
</evidence>
<dbReference type="Gene3D" id="3.40.50.2300">
    <property type="match status" value="1"/>
</dbReference>
<dbReference type="SUPFAM" id="SSF141868">
    <property type="entry name" value="EAL domain-like"/>
    <property type="match status" value="1"/>
</dbReference>
<dbReference type="InterPro" id="IPR011006">
    <property type="entry name" value="CheY-like_superfamily"/>
</dbReference>
<dbReference type="SMART" id="SM00052">
    <property type="entry name" value="EAL"/>
    <property type="match status" value="1"/>
</dbReference>
<dbReference type="RefSeq" id="WP_104450806.1">
    <property type="nucleotide sequence ID" value="NZ_NIRS01000006.1"/>
</dbReference>
<proteinExistence type="predicted"/>
<evidence type="ECO:0000259" key="3">
    <source>
        <dbReference type="PROSITE" id="PS50883"/>
    </source>
</evidence>
<evidence type="ECO:0000259" key="2">
    <source>
        <dbReference type="PROSITE" id="PS50110"/>
    </source>
</evidence>
<dbReference type="InterPro" id="IPR050706">
    <property type="entry name" value="Cyclic-di-GMP_PDE-like"/>
</dbReference>
<evidence type="ECO:0000313" key="5">
    <source>
        <dbReference type="Proteomes" id="UP000238541"/>
    </source>
</evidence>
<comment type="caution">
    <text evidence="4">The sequence shown here is derived from an EMBL/GenBank/DDBJ whole genome shotgun (WGS) entry which is preliminary data.</text>
</comment>
<sequence>MNSTKILILEDHPMTRQMLVLALQGLGYTNVHTADCGKQAFALLKHEGHFDVLICDIQMHGIDGLTFLREAAEIGYIAALIISSAIAPDLRLAIQQLARLTGYQVLGDLGKPFTRDELKVLMLRYCPSAPHRAPPTIDELPSATEIQSGLNDGEFIPFYQPKLNLQTLEVIGMEVLVRWQHPLHGLISPGLFLGAVRHFGFLNVMTQTIARQALSFLREQRLIGELRLSINVETEQLARPDLLEAVRQNLDAERVPAQSLILEITESGLMQAPITSIENLVRLRLLGCGVSIDDFGAGFSSLQRVCEMPCSELKLDMSFIRSMTHNPRSLAAVDSLLRLSDNLGIQLVAEGIETHEQLTLLQRLGCQIGQGYVFARPLPGPEFMDWLHQHKQARATQKRA</sequence>
<dbReference type="Gene3D" id="3.20.20.450">
    <property type="entry name" value="EAL domain"/>
    <property type="match status" value="1"/>
</dbReference>
<dbReference type="AlphaFoldDB" id="A0A2S6FH66"/>
<feature type="domain" description="Response regulatory" evidence="2">
    <location>
        <begin position="5"/>
        <end position="126"/>
    </location>
</feature>
<evidence type="ECO:0000256" key="1">
    <source>
        <dbReference type="PROSITE-ProRule" id="PRU00169"/>
    </source>
</evidence>
<dbReference type="EMBL" id="NIRS01000006">
    <property type="protein sequence ID" value="PPK36740.1"/>
    <property type="molecule type" value="Genomic_DNA"/>
</dbReference>
<protein>
    <submittedName>
        <fullName evidence="4">Diguanylate phosphodiesterase</fullName>
    </submittedName>
</protein>
<dbReference type="GO" id="GO:0071111">
    <property type="term" value="F:cyclic-guanylate-specific phosphodiesterase activity"/>
    <property type="evidence" value="ECO:0007669"/>
    <property type="project" value="InterPro"/>
</dbReference>
<dbReference type="Pfam" id="PF00563">
    <property type="entry name" value="EAL"/>
    <property type="match status" value="1"/>
</dbReference>
<dbReference type="PROSITE" id="PS50110">
    <property type="entry name" value="RESPONSE_REGULATORY"/>
    <property type="match status" value="1"/>
</dbReference>
<dbReference type="PROSITE" id="PS50883">
    <property type="entry name" value="EAL"/>
    <property type="match status" value="1"/>
</dbReference>
<name>A0A2S6FH66_9PSED</name>
<feature type="domain" description="EAL" evidence="3">
    <location>
        <begin position="139"/>
        <end position="391"/>
    </location>
</feature>
<dbReference type="SMART" id="SM00448">
    <property type="entry name" value="REC"/>
    <property type="match status" value="1"/>
</dbReference>